<keyword evidence="4" id="KW-0342">GTP-binding</keyword>
<name>A0ABV4UGA5_9RHOO</name>
<sequence length="181" mass="19807">MREYKILFTGTTGAGKTTAIKAVSETAPVVTDVANTDSSIVKKQTTVGLDFGLLTLDNGDRIRLFGTPGQGRFSFLWSILAVNAIGMIILIDNSRPDPRADLKMYLDAFAKYLASIPCVIGVGRIDTNPHPNIDEYADLLALRNLPLPVIDVDVRQREDVILMIDMLLAQIEVNMMELGNA</sequence>
<dbReference type="EMBL" id="JBEUWX010000002">
    <property type="protein sequence ID" value="MFA9950665.1"/>
    <property type="molecule type" value="Genomic_DNA"/>
</dbReference>
<dbReference type="Pfam" id="PF03029">
    <property type="entry name" value="ATP_bind_1"/>
    <property type="match status" value="1"/>
</dbReference>
<comment type="similarity">
    <text evidence="1">Belongs to the GPN-loop GTPase family.</text>
</comment>
<dbReference type="PANTHER" id="PTHR42708:SF1">
    <property type="entry name" value="GLIDING MOTILITY PROTEIN MGLA"/>
    <property type="match status" value="1"/>
</dbReference>
<keyword evidence="6" id="KW-1185">Reference proteome</keyword>
<dbReference type="Gene3D" id="3.40.50.300">
    <property type="entry name" value="P-loop containing nucleotide triphosphate hydrolases"/>
    <property type="match status" value="1"/>
</dbReference>
<reference evidence="6" key="1">
    <citation type="submission" date="2024-06" db="EMBL/GenBank/DDBJ databases">
        <title>Radixoralia hellwigii gen. nov., sp nov., isolated from a root canal in the human oral cavity.</title>
        <authorList>
            <person name="Bartsch S."/>
            <person name="Wittmer A."/>
            <person name="Schulz A.-K."/>
            <person name="Neumann-Schaal M."/>
            <person name="Wolf J."/>
            <person name="Gronow S."/>
            <person name="Tennert C."/>
            <person name="Haecker G."/>
            <person name="Cieplik F."/>
            <person name="Al-Ahmad A."/>
        </authorList>
    </citation>
    <scope>NUCLEOTIDE SEQUENCE [LARGE SCALE GENOMIC DNA]</scope>
    <source>
        <strain evidence="6">Wk13</strain>
    </source>
</reference>
<gene>
    <name evidence="5" type="ORF">ABCS64_10115</name>
</gene>
<evidence type="ECO:0000256" key="3">
    <source>
        <dbReference type="ARBA" id="ARBA00022801"/>
    </source>
</evidence>
<protein>
    <submittedName>
        <fullName evidence="5">ATP/GTP-binding protein</fullName>
    </submittedName>
</protein>
<organism evidence="5 6">
    <name type="scientific">Dentiradicibacter hellwigii</name>
    <dbReference type="NCBI Taxonomy" id="3149053"/>
    <lineage>
        <taxon>Bacteria</taxon>
        <taxon>Pseudomonadati</taxon>
        <taxon>Pseudomonadota</taxon>
        <taxon>Betaproteobacteria</taxon>
        <taxon>Rhodocyclales</taxon>
        <taxon>Rhodocyclaceae</taxon>
        <taxon>Dentiradicibacter</taxon>
    </lineage>
</organism>
<dbReference type="RefSeq" id="WP_418891706.1">
    <property type="nucleotide sequence ID" value="NZ_JBEUWX010000002.1"/>
</dbReference>
<dbReference type="InterPro" id="IPR027417">
    <property type="entry name" value="P-loop_NTPase"/>
</dbReference>
<accession>A0ABV4UGA5</accession>
<dbReference type="SUPFAM" id="SSF52540">
    <property type="entry name" value="P-loop containing nucleoside triphosphate hydrolases"/>
    <property type="match status" value="1"/>
</dbReference>
<dbReference type="Proteomes" id="UP001574673">
    <property type="component" value="Unassembled WGS sequence"/>
</dbReference>
<evidence type="ECO:0000313" key="5">
    <source>
        <dbReference type="EMBL" id="MFA9950665.1"/>
    </source>
</evidence>
<keyword evidence="2" id="KW-0547">Nucleotide-binding</keyword>
<evidence type="ECO:0000313" key="6">
    <source>
        <dbReference type="Proteomes" id="UP001574673"/>
    </source>
</evidence>
<proteinExistence type="inferred from homology"/>
<evidence type="ECO:0000256" key="4">
    <source>
        <dbReference type="ARBA" id="ARBA00023134"/>
    </source>
</evidence>
<comment type="caution">
    <text evidence="5">The sequence shown here is derived from an EMBL/GenBank/DDBJ whole genome shotgun (WGS) entry which is preliminary data.</text>
</comment>
<evidence type="ECO:0000256" key="2">
    <source>
        <dbReference type="ARBA" id="ARBA00022741"/>
    </source>
</evidence>
<keyword evidence="3" id="KW-0378">Hydrolase</keyword>
<dbReference type="InterPro" id="IPR004130">
    <property type="entry name" value="Gpn"/>
</dbReference>
<dbReference type="PANTHER" id="PTHR42708">
    <property type="entry name" value="ATP/GTP-BINDING PROTEIN-RELATED"/>
    <property type="match status" value="1"/>
</dbReference>
<dbReference type="InterPro" id="IPR052705">
    <property type="entry name" value="Gliding_Motility_GTPase"/>
</dbReference>
<evidence type="ECO:0000256" key="1">
    <source>
        <dbReference type="ARBA" id="ARBA00005290"/>
    </source>
</evidence>